<dbReference type="EMBL" id="CP014160">
    <property type="protein sequence ID" value="AMB93271.1"/>
    <property type="molecule type" value="Genomic_DNA"/>
</dbReference>
<dbReference type="GO" id="GO:0006310">
    <property type="term" value="P:DNA recombination"/>
    <property type="evidence" value="ECO:0007669"/>
    <property type="project" value="InterPro"/>
</dbReference>
<dbReference type="GeneID" id="300272270"/>
<evidence type="ECO:0000313" key="1">
    <source>
        <dbReference type="EMBL" id="AMB93271.1"/>
    </source>
</evidence>
<protein>
    <submittedName>
        <fullName evidence="1">Uncharacterized protein</fullName>
    </submittedName>
</protein>
<dbReference type="GO" id="GO:0000287">
    <property type="term" value="F:magnesium ion binding"/>
    <property type="evidence" value="ECO:0007669"/>
    <property type="project" value="InterPro"/>
</dbReference>
<dbReference type="InterPro" id="IPR008822">
    <property type="entry name" value="Endonuclease_RusA-like"/>
</dbReference>
<reference evidence="1 2" key="1">
    <citation type="journal article" date="2016" name="Genome Announc.">
        <title>Complete Genome Sequences of Aerococcus christensenii CCUG 28831T, Aerococcus sanguinicola CCUG 43001T, Aerococcus urinae CCUG 36881T, Aerococcus urinaeequi CCUG 28094T, Aerococcus urinaehominis CCUG 42038 BT, and Aerococcus viridans CCUG 4311T.</title>
        <authorList>
            <person name="Carkaci D."/>
            <person name="Dargis R."/>
            <person name="Nielsen X.C."/>
            <person name="Skovgaard O."/>
            <person name="Fuursted K."/>
            <person name="Christensen J.J."/>
        </authorList>
    </citation>
    <scope>NUCLEOTIDE SEQUENCE [LARGE SCALE GENOMIC DNA]</scope>
    <source>
        <strain evidence="1 2">CCUG43001</strain>
    </source>
</reference>
<dbReference type="InterPro" id="IPR036614">
    <property type="entry name" value="RusA-like_sf"/>
</dbReference>
<proteinExistence type="predicted"/>
<keyword evidence="2" id="KW-1185">Reference proteome</keyword>
<reference evidence="2" key="2">
    <citation type="submission" date="2016-01" db="EMBL/GenBank/DDBJ databases">
        <title>Six Aerococcus type strain genome sequencing and assembly using PacBio and Illumina Hiseq.</title>
        <authorList>
            <person name="Carkaci D."/>
            <person name="Dargis R."/>
            <person name="Nielsen X.C."/>
            <person name="Skovgaard O."/>
            <person name="Fuursted K."/>
            <person name="Christensen J.J."/>
        </authorList>
    </citation>
    <scope>NUCLEOTIDE SEQUENCE [LARGE SCALE GENOMIC DNA]</scope>
    <source>
        <strain evidence="2">CCUG43001</strain>
    </source>
</reference>
<accession>A0A0X8F9I6</accession>
<organism evidence="1 2">
    <name type="scientific">Aerococcus sanguinicola</name>
    <dbReference type="NCBI Taxonomy" id="119206"/>
    <lineage>
        <taxon>Bacteria</taxon>
        <taxon>Bacillati</taxon>
        <taxon>Bacillota</taxon>
        <taxon>Bacilli</taxon>
        <taxon>Lactobacillales</taxon>
        <taxon>Aerococcaceae</taxon>
        <taxon>Aerococcus</taxon>
    </lineage>
</organism>
<evidence type="ECO:0000313" key="2">
    <source>
        <dbReference type="Proteomes" id="UP000069912"/>
    </source>
</evidence>
<dbReference type="Proteomes" id="UP000069912">
    <property type="component" value="Chromosome"/>
</dbReference>
<dbReference type="Gene3D" id="3.30.1330.70">
    <property type="entry name" value="Holliday junction resolvase RusA"/>
    <property type="match status" value="1"/>
</dbReference>
<dbReference type="AlphaFoldDB" id="A0A0X8F9I6"/>
<dbReference type="RefSeq" id="WP_067971362.1">
    <property type="nucleotide sequence ID" value="NZ_CAJHKM010000003.1"/>
</dbReference>
<dbReference type="KEGG" id="asan:AWM72_00045"/>
<name>A0A0X8F9I6_9LACT</name>
<gene>
    <name evidence="1" type="ORF">AWM72_00045</name>
</gene>
<dbReference type="Pfam" id="PF05866">
    <property type="entry name" value="RusA"/>
    <property type="match status" value="1"/>
</dbReference>
<dbReference type="GO" id="GO:0006281">
    <property type="term" value="P:DNA repair"/>
    <property type="evidence" value="ECO:0007669"/>
    <property type="project" value="InterPro"/>
</dbReference>
<sequence length="92" mass="10779">MLRVIIPGECVPKGRPRFTRTGRTYTPKKTREYEEKLKRHFRELNIQPFKGPLSVNLIIGRPLLKSFTKKKVAEALNLDLWPVSRPDLDKLH</sequence>
<dbReference type="SUPFAM" id="SSF103084">
    <property type="entry name" value="Holliday junction resolvase RusA"/>
    <property type="match status" value="1"/>
</dbReference>